<proteinExistence type="predicted"/>
<evidence type="ECO:0000313" key="4">
    <source>
        <dbReference type="Proteomes" id="UP000077755"/>
    </source>
</evidence>
<dbReference type="NCBIfam" id="TIGR00756">
    <property type="entry name" value="PPR"/>
    <property type="match status" value="5"/>
</dbReference>
<accession>A0AAF0XIL5</accession>
<reference evidence="3" key="2">
    <citation type="submission" date="2022-03" db="EMBL/GenBank/DDBJ databases">
        <title>Draft title - Genomic analysis of global carrot germplasm unveils the trajectory of domestication and the origin of high carotenoid orange carrot.</title>
        <authorList>
            <person name="Iorizzo M."/>
            <person name="Ellison S."/>
            <person name="Senalik D."/>
            <person name="Macko-Podgorni A."/>
            <person name="Grzebelus D."/>
            <person name="Bostan H."/>
            <person name="Rolling W."/>
            <person name="Curaba J."/>
            <person name="Simon P."/>
        </authorList>
    </citation>
    <scope>NUCLEOTIDE SEQUENCE</scope>
    <source>
        <tissue evidence="3">Leaf</tissue>
    </source>
</reference>
<dbReference type="PROSITE" id="PS51375">
    <property type="entry name" value="PPR"/>
    <property type="match status" value="4"/>
</dbReference>
<feature type="repeat" description="PPR" evidence="2">
    <location>
        <begin position="314"/>
        <end position="349"/>
    </location>
</feature>
<dbReference type="AlphaFoldDB" id="A0AAF0XIL5"/>
<dbReference type="Gene3D" id="1.25.40.10">
    <property type="entry name" value="Tetratricopeptide repeat domain"/>
    <property type="match status" value="4"/>
</dbReference>
<evidence type="ECO:0000256" key="1">
    <source>
        <dbReference type="ARBA" id="ARBA00022737"/>
    </source>
</evidence>
<dbReference type="GO" id="GO:0003723">
    <property type="term" value="F:RNA binding"/>
    <property type="evidence" value="ECO:0007669"/>
    <property type="project" value="InterPro"/>
</dbReference>
<sequence>MRTSKQHRPHCNYLISLLLNHYNHRVIQQIHAQTLTSKSHSHKLINTLLRHYALSDSPQLALSFFKHLRSRENPFSFDSFALSFIVKSTANLKDWTSGSELHCVITKCGFGVHVYVQTALMNMYGECGWLGDARKVFDEMPLRNSVSWNVLITGFAKWGGVDKAREVFELMPGKNVVSWTCVIDGYTRVNRAREALGMFRRMVDEGVRTSELTMLAVFPSVWSVRWLELCRCVHGYVEKSGFCVGDIRVSNSLIDVYAKCGSVEGAFRVFECISEERKNVVSWTSIIACCAAYGMVKEAVENFKKMQSMGFEPNRVTFLCIINACSHGGLVDEGLHFFKKMVYECGIVPDVKHYGCLVDMLGRAGRLDEAEKMANDIPTKMVTVVIWRTLLGACSFYGDAHMGERVTRKIMEMERGYAGDYVLLSNIFVDVGRYTDSERVRGVMEKSNALKAPGMSLA</sequence>
<evidence type="ECO:0000313" key="3">
    <source>
        <dbReference type="EMBL" id="WOH07479.1"/>
    </source>
</evidence>
<dbReference type="GO" id="GO:0009451">
    <property type="term" value="P:RNA modification"/>
    <property type="evidence" value="ECO:0007669"/>
    <property type="project" value="InterPro"/>
</dbReference>
<name>A0AAF0XIL5_DAUCS</name>
<organism evidence="3 4">
    <name type="scientific">Daucus carota subsp. sativus</name>
    <name type="common">Carrot</name>
    <dbReference type="NCBI Taxonomy" id="79200"/>
    <lineage>
        <taxon>Eukaryota</taxon>
        <taxon>Viridiplantae</taxon>
        <taxon>Streptophyta</taxon>
        <taxon>Embryophyta</taxon>
        <taxon>Tracheophyta</taxon>
        <taxon>Spermatophyta</taxon>
        <taxon>Magnoliopsida</taxon>
        <taxon>eudicotyledons</taxon>
        <taxon>Gunneridae</taxon>
        <taxon>Pentapetalae</taxon>
        <taxon>asterids</taxon>
        <taxon>campanulids</taxon>
        <taxon>Apiales</taxon>
        <taxon>Apiaceae</taxon>
        <taxon>Apioideae</taxon>
        <taxon>Scandiceae</taxon>
        <taxon>Daucinae</taxon>
        <taxon>Daucus</taxon>
        <taxon>Daucus sect. Daucus</taxon>
    </lineage>
</organism>
<dbReference type="InterPro" id="IPR046848">
    <property type="entry name" value="E_motif"/>
</dbReference>
<dbReference type="InterPro" id="IPR011990">
    <property type="entry name" value="TPR-like_helical_dom_sf"/>
</dbReference>
<keyword evidence="1" id="KW-0677">Repeat</keyword>
<reference evidence="3" key="1">
    <citation type="journal article" date="2016" name="Nat. Genet.">
        <title>A high-quality carrot genome assembly provides new insights into carotenoid accumulation and asterid genome evolution.</title>
        <authorList>
            <person name="Iorizzo M."/>
            <person name="Ellison S."/>
            <person name="Senalik D."/>
            <person name="Zeng P."/>
            <person name="Satapoomin P."/>
            <person name="Huang J."/>
            <person name="Bowman M."/>
            <person name="Iovene M."/>
            <person name="Sanseverino W."/>
            <person name="Cavagnaro P."/>
            <person name="Yildiz M."/>
            <person name="Macko-Podgorni A."/>
            <person name="Moranska E."/>
            <person name="Grzebelus E."/>
            <person name="Grzebelus D."/>
            <person name="Ashrafi H."/>
            <person name="Zheng Z."/>
            <person name="Cheng S."/>
            <person name="Spooner D."/>
            <person name="Van Deynze A."/>
            <person name="Simon P."/>
        </authorList>
    </citation>
    <scope>NUCLEOTIDE SEQUENCE</scope>
    <source>
        <tissue evidence="3">Leaf</tissue>
    </source>
</reference>
<feature type="repeat" description="PPR" evidence="2">
    <location>
        <begin position="279"/>
        <end position="313"/>
    </location>
</feature>
<dbReference type="Pfam" id="PF13041">
    <property type="entry name" value="PPR_2"/>
    <property type="match status" value="2"/>
</dbReference>
<evidence type="ECO:0008006" key="5">
    <source>
        <dbReference type="Google" id="ProtNLM"/>
    </source>
</evidence>
<dbReference type="InterPro" id="IPR046960">
    <property type="entry name" value="PPR_At4g14850-like_plant"/>
</dbReference>
<dbReference type="KEGG" id="dcr:108194066"/>
<dbReference type="InterPro" id="IPR002885">
    <property type="entry name" value="PPR_rpt"/>
</dbReference>
<feature type="repeat" description="PPR" evidence="2">
    <location>
        <begin position="144"/>
        <end position="174"/>
    </location>
</feature>
<dbReference type="Pfam" id="PF01535">
    <property type="entry name" value="PPR"/>
    <property type="match status" value="2"/>
</dbReference>
<dbReference type="PANTHER" id="PTHR47926">
    <property type="entry name" value="PENTATRICOPEPTIDE REPEAT-CONTAINING PROTEIN"/>
    <property type="match status" value="1"/>
</dbReference>
<dbReference type="PANTHER" id="PTHR47926:SF460">
    <property type="entry name" value="OS01G0815900 PROTEIN"/>
    <property type="match status" value="1"/>
</dbReference>
<gene>
    <name evidence="3" type="ORF">DCAR_0726909</name>
</gene>
<dbReference type="FunFam" id="1.25.40.10:FF:001213">
    <property type="entry name" value="Pentatricopeptide repeat-containing protein, mitochondrial"/>
    <property type="match status" value="1"/>
</dbReference>
<feature type="repeat" description="PPR" evidence="2">
    <location>
        <begin position="175"/>
        <end position="209"/>
    </location>
</feature>
<dbReference type="Proteomes" id="UP000077755">
    <property type="component" value="Chromosome 7"/>
</dbReference>
<dbReference type="EMBL" id="CP093349">
    <property type="protein sequence ID" value="WOH07479.1"/>
    <property type="molecule type" value="Genomic_DNA"/>
</dbReference>
<evidence type="ECO:0000256" key="2">
    <source>
        <dbReference type="PROSITE-ProRule" id="PRU00708"/>
    </source>
</evidence>
<protein>
    <recommendedName>
        <fullName evidence="5">Pentacotripeptide-repeat region of PRORP domain-containing protein</fullName>
    </recommendedName>
</protein>
<keyword evidence="4" id="KW-1185">Reference proteome</keyword>
<dbReference type="Pfam" id="PF20431">
    <property type="entry name" value="E_motif"/>
    <property type="match status" value="1"/>
</dbReference>
<dbReference type="Pfam" id="PF12854">
    <property type="entry name" value="PPR_1"/>
    <property type="match status" value="1"/>
</dbReference>